<gene>
    <name evidence="1" type="ORF">SDC9_97660</name>
</gene>
<protein>
    <recommendedName>
        <fullName evidence="2">DUF3052 domain-containing protein</fullName>
    </recommendedName>
</protein>
<accession>A0A645AMR3</accession>
<evidence type="ECO:0000313" key="1">
    <source>
        <dbReference type="EMBL" id="MPM50914.1"/>
    </source>
</evidence>
<reference evidence="1" key="1">
    <citation type="submission" date="2019-08" db="EMBL/GenBank/DDBJ databases">
        <authorList>
            <person name="Kucharzyk K."/>
            <person name="Murdoch R.W."/>
            <person name="Higgins S."/>
            <person name="Loffler F."/>
        </authorList>
    </citation>
    <scope>NUCLEOTIDE SEQUENCE</scope>
</reference>
<name>A0A645AMR3_9ZZZZ</name>
<dbReference type="AlphaFoldDB" id="A0A645AMR3"/>
<comment type="caution">
    <text evidence="1">The sequence shown here is derived from an EMBL/GenBank/DDBJ whole genome shotgun (WGS) entry which is preliminary data.</text>
</comment>
<organism evidence="1">
    <name type="scientific">bioreactor metagenome</name>
    <dbReference type="NCBI Taxonomy" id="1076179"/>
    <lineage>
        <taxon>unclassified sequences</taxon>
        <taxon>metagenomes</taxon>
        <taxon>ecological metagenomes</taxon>
    </lineage>
</organism>
<sequence>MENTIFKKMHIKEGSTLICINAPKEFIELINSQKTLELKKTGLADYVFLFVSSLDEYDKKIKSALSKLSKTGILWISYPKSKGKIKYDVNRDILYGHSKKDGIEPCSMVALDESWSMMRFREIKE</sequence>
<evidence type="ECO:0008006" key="2">
    <source>
        <dbReference type="Google" id="ProtNLM"/>
    </source>
</evidence>
<dbReference type="EMBL" id="VSSQ01013181">
    <property type="protein sequence ID" value="MPM50914.1"/>
    <property type="molecule type" value="Genomic_DNA"/>
</dbReference>
<proteinExistence type="predicted"/>